<feature type="domain" description="Recombinase" evidence="3">
    <location>
        <begin position="156"/>
        <end position="259"/>
    </location>
</feature>
<dbReference type="PANTHER" id="PTHR30461:SF23">
    <property type="entry name" value="DNA RECOMBINASE-RELATED"/>
    <property type="match status" value="1"/>
</dbReference>
<feature type="coiled-coil region" evidence="1">
    <location>
        <begin position="386"/>
        <end position="413"/>
    </location>
</feature>
<dbReference type="PANTHER" id="PTHR30461">
    <property type="entry name" value="DNA-INVERTASE FROM LAMBDOID PROPHAGE"/>
    <property type="match status" value="1"/>
</dbReference>
<reference evidence="4" key="1">
    <citation type="submission" date="2020-10" db="EMBL/GenBank/DDBJ databases">
        <authorList>
            <person name="Gilroy R."/>
        </authorList>
    </citation>
    <scope>NUCLEOTIDE SEQUENCE</scope>
    <source>
        <strain evidence="4">1063</strain>
    </source>
</reference>
<name>A0A9D1L1Z4_9FIRM</name>
<dbReference type="CDD" id="cd00338">
    <property type="entry name" value="Ser_Recombinase"/>
    <property type="match status" value="1"/>
</dbReference>
<dbReference type="Pfam" id="PF07508">
    <property type="entry name" value="Recombinase"/>
    <property type="match status" value="1"/>
</dbReference>
<dbReference type="GO" id="GO:0003677">
    <property type="term" value="F:DNA binding"/>
    <property type="evidence" value="ECO:0007669"/>
    <property type="project" value="InterPro"/>
</dbReference>
<evidence type="ECO:0000313" key="5">
    <source>
        <dbReference type="Proteomes" id="UP000824088"/>
    </source>
</evidence>
<proteinExistence type="predicted"/>
<dbReference type="InterPro" id="IPR011109">
    <property type="entry name" value="DNA_bind_recombinase_dom"/>
</dbReference>
<feature type="domain" description="Resolvase/invertase-type recombinase catalytic" evidence="2">
    <location>
        <begin position="4"/>
        <end position="148"/>
    </location>
</feature>
<accession>A0A9D1L1Z4</accession>
<protein>
    <submittedName>
        <fullName evidence="4">Recombinase family protein</fullName>
    </submittedName>
</protein>
<dbReference type="Pfam" id="PF13408">
    <property type="entry name" value="Zn_ribbon_recom"/>
    <property type="match status" value="1"/>
</dbReference>
<dbReference type="Gene3D" id="3.40.50.1390">
    <property type="entry name" value="Resolvase, N-terminal catalytic domain"/>
    <property type="match status" value="1"/>
</dbReference>
<keyword evidence="1" id="KW-0175">Coiled coil</keyword>
<dbReference type="Gene3D" id="3.90.1750.20">
    <property type="entry name" value="Putative Large Serine Recombinase, Chain B, Domain 2"/>
    <property type="match status" value="1"/>
</dbReference>
<evidence type="ECO:0000259" key="3">
    <source>
        <dbReference type="PROSITE" id="PS51737"/>
    </source>
</evidence>
<dbReference type="SMART" id="SM00857">
    <property type="entry name" value="Resolvase"/>
    <property type="match status" value="1"/>
</dbReference>
<evidence type="ECO:0000259" key="2">
    <source>
        <dbReference type="PROSITE" id="PS51736"/>
    </source>
</evidence>
<dbReference type="InterPro" id="IPR050639">
    <property type="entry name" value="SSR_resolvase"/>
</dbReference>
<sequence>MIKTAVIYARYSSDSQTEQSIDGQLRVCEEYAQKNDILILDTYIDRAMTGTNDNRPDFQRMIRDSAKRTFGYVLVYKFDRFSRNKYETAIHKKALKDNGVKVISATEFVPDTPEGIIFESMLEGYAEYYSAELSQKIRRGNNESRRKGNLTGGKIPYGYKNVNKKAVIVPEEADIVRYIYERYSIGVYVKDIIAELNGKGLLHKGKPFVANTVYGILGNERYSGIYRHNGEVFDNIYPQIVPKETFDKVRAKVNANKFGKRSEHITYLLKDKIKCGYCSRSVIGDNGTAHNGERKYYYTCQGRKKKLTDCRKQSIRKDILEKIVLECVIEQIQKANSLDFIVSGLMREQERQSQTNIVLNLLLKERRTTENAIKNIMTAIENGGTTNTVMNRLRELETRQSELERQILIEKSKTAVQLTEKQVREFYSQALALEPKLLINYLVKQVTLYDDKIEIQFNAPINISPDDESRRGFSLCSKTVKLSYKVPFRADLAKYEFEVEIYL</sequence>
<dbReference type="EMBL" id="DVMN01000049">
    <property type="protein sequence ID" value="HIU21140.1"/>
    <property type="molecule type" value="Genomic_DNA"/>
</dbReference>
<dbReference type="PROSITE" id="PS51736">
    <property type="entry name" value="RECOMBINASES_3"/>
    <property type="match status" value="1"/>
</dbReference>
<dbReference type="PROSITE" id="PS51737">
    <property type="entry name" value="RECOMBINASE_DNA_BIND"/>
    <property type="match status" value="1"/>
</dbReference>
<gene>
    <name evidence="4" type="ORF">IAD51_02720</name>
</gene>
<dbReference type="InterPro" id="IPR036162">
    <property type="entry name" value="Resolvase-like_N_sf"/>
</dbReference>
<organism evidence="4 5">
    <name type="scientific">Candidatus Limadaptatus stercorigallinarum</name>
    <dbReference type="NCBI Taxonomy" id="2840845"/>
    <lineage>
        <taxon>Bacteria</taxon>
        <taxon>Bacillati</taxon>
        <taxon>Bacillota</taxon>
        <taxon>Clostridia</taxon>
        <taxon>Eubacteriales</taxon>
        <taxon>Candidatus Limadaptatus</taxon>
    </lineage>
</organism>
<dbReference type="Pfam" id="PF00239">
    <property type="entry name" value="Resolvase"/>
    <property type="match status" value="1"/>
</dbReference>
<comment type="caution">
    <text evidence="4">The sequence shown here is derived from an EMBL/GenBank/DDBJ whole genome shotgun (WGS) entry which is preliminary data.</text>
</comment>
<dbReference type="AlphaFoldDB" id="A0A9D1L1Z4"/>
<dbReference type="SUPFAM" id="SSF53041">
    <property type="entry name" value="Resolvase-like"/>
    <property type="match status" value="1"/>
</dbReference>
<evidence type="ECO:0000256" key="1">
    <source>
        <dbReference type="SAM" id="Coils"/>
    </source>
</evidence>
<dbReference type="InterPro" id="IPR038109">
    <property type="entry name" value="DNA_bind_recomb_sf"/>
</dbReference>
<dbReference type="GO" id="GO:0000150">
    <property type="term" value="F:DNA strand exchange activity"/>
    <property type="evidence" value="ECO:0007669"/>
    <property type="project" value="InterPro"/>
</dbReference>
<dbReference type="InterPro" id="IPR025827">
    <property type="entry name" value="Zn_ribbon_recom_dom"/>
</dbReference>
<reference evidence="4" key="2">
    <citation type="journal article" date="2021" name="PeerJ">
        <title>Extensive microbial diversity within the chicken gut microbiome revealed by metagenomics and culture.</title>
        <authorList>
            <person name="Gilroy R."/>
            <person name="Ravi A."/>
            <person name="Getino M."/>
            <person name="Pursley I."/>
            <person name="Horton D.L."/>
            <person name="Alikhan N.F."/>
            <person name="Baker D."/>
            <person name="Gharbi K."/>
            <person name="Hall N."/>
            <person name="Watson M."/>
            <person name="Adriaenssens E.M."/>
            <person name="Foster-Nyarko E."/>
            <person name="Jarju S."/>
            <person name="Secka A."/>
            <person name="Antonio M."/>
            <person name="Oren A."/>
            <person name="Chaudhuri R.R."/>
            <person name="La Ragione R."/>
            <person name="Hildebrand F."/>
            <person name="Pallen M.J."/>
        </authorList>
    </citation>
    <scope>NUCLEOTIDE SEQUENCE</scope>
    <source>
        <strain evidence="4">1063</strain>
    </source>
</reference>
<evidence type="ECO:0000313" key="4">
    <source>
        <dbReference type="EMBL" id="HIU21140.1"/>
    </source>
</evidence>
<dbReference type="Proteomes" id="UP000824088">
    <property type="component" value="Unassembled WGS sequence"/>
</dbReference>
<dbReference type="InterPro" id="IPR006119">
    <property type="entry name" value="Resolv_N"/>
</dbReference>